<proteinExistence type="predicted"/>
<evidence type="ECO:0000313" key="2">
    <source>
        <dbReference type="EMBL" id="GMF66711.1"/>
    </source>
</evidence>
<evidence type="ECO:0000256" key="1">
    <source>
        <dbReference type="SAM" id="MobiDB-lite"/>
    </source>
</evidence>
<keyword evidence="3" id="KW-1185">Reference proteome</keyword>
<feature type="region of interest" description="Disordered" evidence="1">
    <location>
        <begin position="1"/>
        <end position="41"/>
    </location>
</feature>
<gene>
    <name evidence="2" type="ORF">Pfra01_002827800</name>
</gene>
<dbReference type="OrthoDB" id="10605564at2759"/>
<reference evidence="2" key="1">
    <citation type="submission" date="2023-04" db="EMBL/GenBank/DDBJ databases">
        <title>Phytophthora fragariaefolia NBRC 109709.</title>
        <authorList>
            <person name="Ichikawa N."/>
            <person name="Sato H."/>
            <person name="Tonouchi N."/>
        </authorList>
    </citation>
    <scope>NUCLEOTIDE SEQUENCE</scope>
    <source>
        <strain evidence="2">NBRC 109709</strain>
    </source>
</reference>
<organism evidence="2 3">
    <name type="scientific">Phytophthora fragariaefolia</name>
    <dbReference type="NCBI Taxonomy" id="1490495"/>
    <lineage>
        <taxon>Eukaryota</taxon>
        <taxon>Sar</taxon>
        <taxon>Stramenopiles</taxon>
        <taxon>Oomycota</taxon>
        <taxon>Peronosporomycetes</taxon>
        <taxon>Peronosporales</taxon>
        <taxon>Peronosporaceae</taxon>
        <taxon>Phytophthora</taxon>
    </lineage>
</organism>
<feature type="compositionally biased region" description="Basic and acidic residues" evidence="1">
    <location>
        <begin position="161"/>
        <end position="174"/>
    </location>
</feature>
<dbReference type="Proteomes" id="UP001165121">
    <property type="component" value="Unassembled WGS sequence"/>
</dbReference>
<feature type="compositionally biased region" description="Basic and acidic residues" evidence="1">
    <location>
        <begin position="23"/>
        <end position="41"/>
    </location>
</feature>
<dbReference type="AlphaFoldDB" id="A0A9W6YLX1"/>
<protein>
    <submittedName>
        <fullName evidence="2">Unnamed protein product</fullName>
    </submittedName>
</protein>
<dbReference type="EMBL" id="BSXT01008738">
    <property type="protein sequence ID" value="GMF66711.1"/>
    <property type="molecule type" value="Genomic_DNA"/>
</dbReference>
<comment type="caution">
    <text evidence="2">The sequence shown here is derived from an EMBL/GenBank/DDBJ whole genome shotgun (WGS) entry which is preliminary data.</text>
</comment>
<name>A0A9W6YLX1_9STRA</name>
<evidence type="ECO:0000313" key="3">
    <source>
        <dbReference type="Proteomes" id="UP001165121"/>
    </source>
</evidence>
<feature type="region of interest" description="Disordered" evidence="1">
    <location>
        <begin position="153"/>
        <end position="174"/>
    </location>
</feature>
<sequence length="174" mass="18494">MSRSLPLEQISARARDGVAASGRARDGGGVVERRHDGVERRQQTRRQALCSLGTARVTHRRRHEVGDAIHQHERVVRDAIHEGGVAVVEHGGVIRGHDGVGKDVELGLAVDLHGGSFECELESKRGCVGETRCKSTLGVVFIITSEASGLGGGGISDGCDGEQREEGQDDGAMR</sequence>
<accession>A0A9W6YLX1</accession>